<dbReference type="AlphaFoldDB" id="A0A1R3RSQ4"/>
<proteinExistence type="predicted"/>
<name>A0A1R3RSQ4_ASPC5</name>
<protein>
    <submittedName>
        <fullName evidence="1">Uncharacterized protein</fullName>
    </submittedName>
</protein>
<keyword evidence="2" id="KW-1185">Reference proteome</keyword>
<evidence type="ECO:0000313" key="2">
    <source>
        <dbReference type="Proteomes" id="UP000188318"/>
    </source>
</evidence>
<dbReference type="EMBL" id="KV907497">
    <property type="protein sequence ID" value="OOF97502.1"/>
    <property type="molecule type" value="Genomic_DNA"/>
</dbReference>
<gene>
    <name evidence="1" type="ORF">ASPCADRAFT_404674</name>
</gene>
<sequence>MKYLSLNFGLSLVLCLLLPRAIIVGISNYILLDPDIRSNASWALVDLRDFKHWCGDDILNTRWHIIPGSESATLRHVMMKRKRITNGLCVSSELSYVPKSADSTIHGAWTSGGTFSVIAQRRPAERGTGSVR</sequence>
<dbReference type="VEuPathDB" id="FungiDB:ASPCADRAFT_404674"/>
<dbReference type="Proteomes" id="UP000188318">
    <property type="component" value="Unassembled WGS sequence"/>
</dbReference>
<accession>A0A1R3RSQ4</accession>
<organism evidence="1 2">
    <name type="scientific">Aspergillus carbonarius (strain ITEM 5010)</name>
    <dbReference type="NCBI Taxonomy" id="602072"/>
    <lineage>
        <taxon>Eukaryota</taxon>
        <taxon>Fungi</taxon>
        <taxon>Dikarya</taxon>
        <taxon>Ascomycota</taxon>
        <taxon>Pezizomycotina</taxon>
        <taxon>Eurotiomycetes</taxon>
        <taxon>Eurotiomycetidae</taxon>
        <taxon>Eurotiales</taxon>
        <taxon>Aspergillaceae</taxon>
        <taxon>Aspergillus</taxon>
        <taxon>Aspergillus subgen. Circumdati</taxon>
    </lineage>
</organism>
<evidence type="ECO:0000313" key="1">
    <source>
        <dbReference type="EMBL" id="OOF97502.1"/>
    </source>
</evidence>
<reference evidence="2" key="1">
    <citation type="journal article" date="2017" name="Genome Biol.">
        <title>Comparative genomics reveals high biological diversity and specific adaptations in the industrially and medically important fungal genus Aspergillus.</title>
        <authorList>
            <person name="de Vries R.P."/>
            <person name="Riley R."/>
            <person name="Wiebenga A."/>
            <person name="Aguilar-Osorio G."/>
            <person name="Amillis S."/>
            <person name="Uchima C.A."/>
            <person name="Anderluh G."/>
            <person name="Asadollahi M."/>
            <person name="Askin M."/>
            <person name="Barry K."/>
            <person name="Battaglia E."/>
            <person name="Bayram O."/>
            <person name="Benocci T."/>
            <person name="Braus-Stromeyer S.A."/>
            <person name="Caldana C."/>
            <person name="Canovas D."/>
            <person name="Cerqueira G.C."/>
            <person name="Chen F."/>
            <person name="Chen W."/>
            <person name="Choi C."/>
            <person name="Clum A."/>
            <person name="Dos Santos R.A."/>
            <person name="Damasio A.R."/>
            <person name="Diallinas G."/>
            <person name="Emri T."/>
            <person name="Fekete E."/>
            <person name="Flipphi M."/>
            <person name="Freyberg S."/>
            <person name="Gallo A."/>
            <person name="Gournas C."/>
            <person name="Habgood R."/>
            <person name="Hainaut M."/>
            <person name="Harispe M.L."/>
            <person name="Henrissat B."/>
            <person name="Hilden K.S."/>
            <person name="Hope R."/>
            <person name="Hossain A."/>
            <person name="Karabika E."/>
            <person name="Karaffa L."/>
            <person name="Karanyi Z."/>
            <person name="Krasevec N."/>
            <person name="Kuo A."/>
            <person name="Kusch H."/>
            <person name="LaButti K."/>
            <person name="Lagendijk E.L."/>
            <person name="Lapidus A."/>
            <person name="Levasseur A."/>
            <person name="Lindquist E."/>
            <person name="Lipzen A."/>
            <person name="Logrieco A.F."/>
            <person name="MacCabe A."/>
            <person name="Maekelae M.R."/>
            <person name="Malavazi I."/>
            <person name="Melin P."/>
            <person name="Meyer V."/>
            <person name="Mielnichuk N."/>
            <person name="Miskei M."/>
            <person name="Molnar A.P."/>
            <person name="Mule G."/>
            <person name="Ngan C.Y."/>
            <person name="Orejas M."/>
            <person name="Orosz E."/>
            <person name="Ouedraogo J.P."/>
            <person name="Overkamp K.M."/>
            <person name="Park H.-S."/>
            <person name="Perrone G."/>
            <person name="Piumi F."/>
            <person name="Punt P.J."/>
            <person name="Ram A.F."/>
            <person name="Ramon A."/>
            <person name="Rauscher S."/>
            <person name="Record E."/>
            <person name="Riano-Pachon D.M."/>
            <person name="Robert V."/>
            <person name="Roehrig J."/>
            <person name="Ruller R."/>
            <person name="Salamov A."/>
            <person name="Salih N.S."/>
            <person name="Samson R.A."/>
            <person name="Sandor E."/>
            <person name="Sanguinetti M."/>
            <person name="Schuetze T."/>
            <person name="Sepcic K."/>
            <person name="Shelest E."/>
            <person name="Sherlock G."/>
            <person name="Sophianopoulou V."/>
            <person name="Squina F.M."/>
            <person name="Sun H."/>
            <person name="Susca A."/>
            <person name="Todd R.B."/>
            <person name="Tsang A."/>
            <person name="Unkles S.E."/>
            <person name="van de Wiele N."/>
            <person name="van Rossen-Uffink D."/>
            <person name="Oliveira J.V."/>
            <person name="Vesth T.C."/>
            <person name="Visser J."/>
            <person name="Yu J.-H."/>
            <person name="Zhou M."/>
            <person name="Andersen M.R."/>
            <person name="Archer D.B."/>
            <person name="Baker S.E."/>
            <person name="Benoit I."/>
            <person name="Brakhage A.A."/>
            <person name="Braus G.H."/>
            <person name="Fischer R."/>
            <person name="Frisvad J.C."/>
            <person name="Goldman G.H."/>
            <person name="Houbraken J."/>
            <person name="Oakley B."/>
            <person name="Pocsi I."/>
            <person name="Scazzocchio C."/>
            <person name="Seiboth B."/>
            <person name="vanKuyk P.A."/>
            <person name="Wortman J."/>
            <person name="Dyer P.S."/>
            <person name="Grigoriev I.V."/>
        </authorList>
    </citation>
    <scope>NUCLEOTIDE SEQUENCE [LARGE SCALE GENOMIC DNA]</scope>
    <source>
        <strain evidence="2">ITEM 5010</strain>
    </source>
</reference>